<reference evidence="1" key="1">
    <citation type="submission" date="2020-08" db="EMBL/GenBank/DDBJ databases">
        <title>Multicomponent nature underlies the extraordinary mechanical properties of spider dragline silk.</title>
        <authorList>
            <person name="Kono N."/>
            <person name="Nakamura H."/>
            <person name="Mori M."/>
            <person name="Yoshida Y."/>
            <person name="Ohtoshi R."/>
            <person name="Malay A.D."/>
            <person name="Moran D.A.P."/>
            <person name="Tomita M."/>
            <person name="Numata K."/>
            <person name="Arakawa K."/>
        </authorList>
    </citation>
    <scope>NUCLEOTIDE SEQUENCE</scope>
</reference>
<dbReference type="EMBL" id="BMAW01049083">
    <property type="protein sequence ID" value="GFS69143.1"/>
    <property type="molecule type" value="Genomic_DNA"/>
</dbReference>
<dbReference type="Proteomes" id="UP000887013">
    <property type="component" value="Unassembled WGS sequence"/>
</dbReference>
<accession>A0A8X6MN70</accession>
<evidence type="ECO:0000313" key="2">
    <source>
        <dbReference type="Proteomes" id="UP000887013"/>
    </source>
</evidence>
<name>A0A8X6MN70_NEPPI</name>
<sequence>MRGGNQEAYRTPMEHRSSAIDNTWAGFCISKLAYGNLVSLTDLASRTARCTSNYWTLPLWCKAYLTSVFKYKGSVLDLSWISEEPL</sequence>
<keyword evidence="2" id="KW-1185">Reference proteome</keyword>
<dbReference type="AlphaFoldDB" id="A0A8X6MN70"/>
<evidence type="ECO:0000313" key="1">
    <source>
        <dbReference type="EMBL" id="GFS69143.1"/>
    </source>
</evidence>
<gene>
    <name evidence="1" type="ORF">NPIL_118431</name>
</gene>
<proteinExistence type="predicted"/>
<protein>
    <submittedName>
        <fullName evidence="1">Uncharacterized protein</fullName>
    </submittedName>
</protein>
<organism evidence="1 2">
    <name type="scientific">Nephila pilipes</name>
    <name type="common">Giant wood spider</name>
    <name type="synonym">Nephila maculata</name>
    <dbReference type="NCBI Taxonomy" id="299642"/>
    <lineage>
        <taxon>Eukaryota</taxon>
        <taxon>Metazoa</taxon>
        <taxon>Ecdysozoa</taxon>
        <taxon>Arthropoda</taxon>
        <taxon>Chelicerata</taxon>
        <taxon>Arachnida</taxon>
        <taxon>Araneae</taxon>
        <taxon>Araneomorphae</taxon>
        <taxon>Entelegynae</taxon>
        <taxon>Araneoidea</taxon>
        <taxon>Nephilidae</taxon>
        <taxon>Nephila</taxon>
    </lineage>
</organism>
<comment type="caution">
    <text evidence="1">The sequence shown here is derived from an EMBL/GenBank/DDBJ whole genome shotgun (WGS) entry which is preliminary data.</text>
</comment>